<accession>A0A5D2DBD3</accession>
<evidence type="ECO:0000256" key="1">
    <source>
        <dbReference type="SAM" id="MobiDB-lite"/>
    </source>
</evidence>
<keyword evidence="3" id="KW-1185">Reference proteome</keyword>
<dbReference type="AlphaFoldDB" id="A0A5D2DBD3"/>
<evidence type="ECO:0000313" key="3">
    <source>
        <dbReference type="Proteomes" id="UP000323506"/>
    </source>
</evidence>
<evidence type="ECO:0000313" key="2">
    <source>
        <dbReference type="EMBL" id="TYG78370.1"/>
    </source>
</evidence>
<organism evidence="2 3">
    <name type="scientific">Gossypium darwinii</name>
    <name type="common">Darwin's cotton</name>
    <name type="synonym">Gossypium barbadense var. darwinii</name>
    <dbReference type="NCBI Taxonomy" id="34276"/>
    <lineage>
        <taxon>Eukaryota</taxon>
        <taxon>Viridiplantae</taxon>
        <taxon>Streptophyta</taxon>
        <taxon>Embryophyta</taxon>
        <taxon>Tracheophyta</taxon>
        <taxon>Spermatophyta</taxon>
        <taxon>Magnoliopsida</taxon>
        <taxon>eudicotyledons</taxon>
        <taxon>Gunneridae</taxon>
        <taxon>Pentapetalae</taxon>
        <taxon>rosids</taxon>
        <taxon>malvids</taxon>
        <taxon>Malvales</taxon>
        <taxon>Malvaceae</taxon>
        <taxon>Malvoideae</taxon>
        <taxon>Gossypium</taxon>
    </lineage>
</organism>
<dbReference type="Proteomes" id="UP000323506">
    <property type="component" value="Chromosome D02"/>
</dbReference>
<protein>
    <submittedName>
        <fullName evidence="2">Uncharacterized protein</fullName>
    </submittedName>
</protein>
<proteinExistence type="predicted"/>
<dbReference type="PANTHER" id="PTHR33592:SF5">
    <property type="entry name" value="TRANSMEMBRANE PROTEIN"/>
    <property type="match status" value="1"/>
</dbReference>
<feature type="region of interest" description="Disordered" evidence="1">
    <location>
        <begin position="62"/>
        <end position="82"/>
    </location>
</feature>
<sequence length="117" mass="12834">MKCFIVYSFVNYIRSPKKAMRVLIIALASLFLLALQFHAISGTRLLHEETMLVNTKLDLQSLQKGPVPPSERSSCTNIPGGGGPPCQLNEMHYAATFPRSAAYPLPALQFGVATNQK</sequence>
<reference evidence="2 3" key="1">
    <citation type="submission" date="2019-06" db="EMBL/GenBank/DDBJ databases">
        <title>WGS assembly of Gossypium darwinii.</title>
        <authorList>
            <person name="Chen Z.J."/>
            <person name="Sreedasyam A."/>
            <person name="Ando A."/>
            <person name="Song Q."/>
            <person name="De L."/>
            <person name="Hulse-Kemp A."/>
            <person name="Ding M."/>
            <person name="Ye W."/>
            <person name="Kirkbride R."/>
            <person name="Jenkins J."/>
            <person name="Plott C."/>
            <person name="Lovell J."/>
            <person name="Lin Y.-M."/>
            <person name="Vaughn R."/>
            <person name="Liu B."/>
            <person name="Li W."/>
            <person name="Simpson S."/>
            <person name="Scheffler B."/>
            <person name="Saski C."/>
            <person name="Grover C."/>
            <person name="Hu G."/>
            <person name="Conover J."/>
            <person name="Carlson J."/>
            <person name="Shu S."/>
            <person name="Boston L."/>
            <person name="Williams M."/>
            <person name="Peterson D."/>
            <person name="Mcgee K."/>
            <person name="Jones D."/>
            <person name="Wendel J."/>
            <person name="Stelly D."/>
            <person name="Grimwood J."/>
            <person name="Schmutz J."/>
        </authorList>
    </citation>
    <scope>NUCLEOTIDE SEQUENCE [LARGE SCALE GENOMIC DNA]</scope>
    <source>
        <strain evidence="2">1808015.09</strain>
    </source>
</reference>
<dbReference type="EMBL" id="CM017702">
    <property type="protein sequence ID" value="TYG78370.1"/>
    <property type="molecule type" value="Genomic_DNA"/>
</dbReference>
<name>A0A5D2DBD3_GOSDA</name>
<dbReference type="PANTHER" id="PTHR33592">
    <property type="entry name" value="TRANSMEMBRANE PROTEIN"/>
    <property type="match status" value="1"/>
</dbReference>
<gene>
    <name evidence="2" type="ORF">ES288_D02G053400v1</name>
</gene>